<dbReference type="PANTHER" id="PTHR14336">
    <property type="entry name" value="TANDEM PH DOMAIN CONTAINING PROTEIN"/>
    <property type="match status" value="1"/>
</dbReference>
<dbReference type="SUPFAM" id="SSF50729">
    <property type="entry name" value="PH domain-like"/>
    <property type="match status" value="2"/>
</dbReference>
<protein>
    <recommendedName>
        <fullName evidence="1">PH domain-containing protein</fullName>
    </recommendedName>
</protein>
<evidence type="ECO:0000313" key="2">
    <source>
        <dbReference type="EMBL" id="KAK3239875.1"/>
    </source>
</evidence>
<dbReference type="InterPro" id="IPR001849">
    <property type="entry name" value="PH_domain"/>
</dbReference>
<dbReference type="Gene3D" id="2.30.29.30">
    <property type="entry name" value="Pleckstrin-homology domain (PH domain)/Phosphotyrosine-binding domain (PTB)"/>
    <property type="match status" value="2"/>
</dbReference>
<organism evidence="2 3">
    <name type="scientific">Cymbomonas tetramitiformis</name>
    <dbReference type="NCBI Taxonomy" id="36881"/>
    <lineage>
        <taxon>Eukaryota</taxon>
        <taxon>Viridiplantae</taxon>
        <taxon>Chlorophyta</taxon>
        <taxon>Pyramimonadophyceae</taxon>
        <taxon>Pyramimonadales</taxon>
        <taxon>Pyramimonadaceae</taxon>
        <taxon>Cymbomonas</taxon>
    </lineage>
</organism>
<dbReference type="AlphaFoldDB" id="A0AAE0EUZ0"/>
<dbReference type="InterPro" id="IPR011993">
    <property type="entry name" value="PH-like_dom_sf"/>
</dbReference>
<dbReference type="PROSITE" id="PS50003">
    <property type="entry name" value="PH_DOMAIN"/>
    <property type="match status" value="1"/>
</dbReference>
<feature type="domain" description="PH" evidence="1">
    <location>
        <begin position="215"/>
        <end position="278"/>
    </location>
</feature>
<keyword evidence="3" id="KW-1185">Reference proteome</keyword>
<reference evidence="2 3" key="1">
    <citation type="journal article" date="2015" name="Genome Biol. Evol.">
        <title>Comparative Genomics of a Bacterivorous Green Alga Reveals Evolutionary Causalities and Consequences of Phago-Mixotrophic Mode of Nutrition.</title>
        <authorList>
            <person name="Burns J.A."/>
            <person name="Paasch A."/>
            <person name="Narechania A."/>
            <person name="Kim E."/>
        </authorList>
    </citation>
    <scope>NUCLEOTIDE SEQUENCE [LARGE SCALE GENOMIC DNA]</scope>
    <source>
        <strain evidence="2 3">PLY_AMNH</strain>
    </source>
</reference>
<proteinExistence type="predicted"/>
<evidence type="ECO:0000313" key="3">
    <source>
        <dbReference type="Proteomes" id="UP001190700"/>
    </source>
</evidence>
<dbReference type="EMBL" id="LGRX02033796">
    <property type="protein sequence ID" value="KAK3239875.1"/>
    <property type="molecule type" value="Genomic_DNA"/>
</dbReference>
<gene>
    <name evidence="2" type="ORF">CYMTET_50222</name>
</gene>
<sequence>MSDPRLLKRINGAIQNTKSLPIALKLVEDILSSELLDPDELNENEEEIWNSLNDTIEQDAGTMRYYKSVSGGSLQQRGVIDINSLKFLNVFPGSIPSKWVDKGTTIFIESVQPSKENRRRAFALRCESVESKERWMKTIREARTAWHARTERNRSHSRSTSDPTEFRSGELAFLMAEDTSGVVERFANRERTQSECLQKAKQMQALWNMPYKLDLVVKCGWLLKLRHKGPANVWQRRFFVLRKDFLMKYYSECKGTLVETGELSVHISLSALWFDPVN</sequence>
<dbReference type="Proteomes" id="UP001190700">
    <property type="component" value="Unassembled WGS sequence"/>
</dbReference>
<name>A0AAE0EUZ0_9CHLO</name>
<accession>A0AAE0EUZ0</accession>
<evidence type="ECO:0000259" key="1">
    <source>
        <dbReference type="PROSITE" id="PS50003"/>
    </source>
</evidence>
<comment type="caution">
    <text evidence="2">The sequence shown here is derived from an EMBL/GenBank/DDBJ whole genome shotgun (WGS) entry which is preliminary data.</text>
</comment>
<feature type="non-terminal residue" evidence="2">
    <location>
        <position position="278"/>
    </location>
</feature>
<dbReference type="InterPro" id="IPR051707">
    <property type="entry name" value="PI-Interact_SigTrans_Reg"/>
</dbReference>